<name>A0A5C4XAC8_9HYPH</name>
<dbReference type="Proteomes" id="UP000311605">
    <property type="component" value="Unassembled WGS sequence"/>
</dbReference>
<dbReference type="InterPro" id="IPR021341">
    <property type="entry name" value="DUF2958"/>
</dbReference>
<dbReference type="RefSeq" id="WP_139679265.1">
    <property type="nucleotide sequence ID" value="NZ_VDMN01000009.1"/>
</dbReference>
<dbReference type="AlphaFoldDB" id="A0A5C4XAC8"/>
<evidence type="ECO:0000313" key="2">
    <source>
        <dbReference type="Proteomes" id="UP000311605"/>
    </source>
</evidence>
<evidence type="ECO:0000313" key="1">
    <source>
        <dbReference type="EMBL" id="TNM60367.1"/>
    </source>
</evidence>
<dbReference type="Pfam" id="PF11171">
    <property type="entry name" value="DUF2958"/>
    <property type="match status" value="1"/>
</dbReference>
<accession>A0A5C4XAC8</accession>
<gene>
    <name evidence="1" type="ORF">FHP24_26170</name>
</gene>
<sequence>MQLVTAEILERLKLNNATKEGDHAPVVKFFTPWANATWLIVDIDKDDEDMMFGLCDLGLGEPELGYVLLSDLEDIRGPDDQHIERDLHFRGEHPISVYAHEARRARRVVAGD</sequence>
<organism evidence="1 2">
    <name type="scientific">Aliirhizobium smilacinae</name>
    <dbReference type="NCBI Taxonomy" id="1395944"/>
    <lineage>
        <taxon>Bacteria</taxon>
        <taxon>Pseudomonadati</taxon>
        <taxon>Pseudomonadota</taxon>
        <taxon>Alphaproteobacteria</taxon>
        <taxon>Hyphomicrobiales</taxon>
        <taxon>Rhizobiaceae</taxon>
        <taxon>Aliirhizobium</taxon>
    </lineage>
</organism>
<reference evidence="1 2" key="1">
    <citation type="submission" date="2019-06" db="EMBL/GenBank/DDBJ databases">
        <title>The draft genome of Rhizobium smilacinae PTYR-5.</title>
        <authorList>
            <person name="Liu L."/>
            <person name="Li L."/>
            <person name="Zhang X."/>
        </authorList>
    </citation>
    <scope>NUCLEOTIDE SEQUENCE [LARGE SCALE GENOMIC DNA]</scope>
    <source>
        <strain evidence="1 2">PTYR-5</strain>
    </source>
</reference>
<dbReference type="EMBL" id="VDMN01000009">
    <property type="protein sequence ID" value="TNM60367.1"/>
    <property type="molecule type" value="Genomic_DNA"/>
</dbReference>
<protein>
    <submittedName>
        <fullName evidence="1">DUF2958 domain-containing protein</fullName>
    </submittedName>
</protein>
<dbReference type="OrthoDB" id="1070337at2"/>
<proteinExistence type="predicted"/>
<comment type="caution">
    <text evidence="1">The sequence shown here is derived from an EMBL/GenBank/DDBJ whole genome shotgun (WGS) entry which is preliminary data.</text>
</comment>
<keyword evidence="2" id="KW-1185">Reference proteome</keyword>